<dbReference type="InterPro" id="IPR011867">
    <property type="entry name" value="ModB_ABC"/>
</dbReference>
<name>A0A0R2Q8B9_9ACTN</name>
<evidence type="ECO:0000256" key="10">
    <source>
        <dbReference type="RuleBase" id="RU365097"/>
    </source>
</evidence>
<evidence type="ECO:0000313" key="13">
    <source>
        <dbReference type="Proteomes" id="UP000051017"/>
    </source>
</evidence>
<comment type="caution">
    <text evidence="12">The sequence shown here is derived from an EMBL/GenBank/DDBJ whole genome shotgun (WGS) entry which is preliminary data.</text>
</comment>
<evidence type="ECO:0000256" key="3">
    <source>
        <dbReference type="ARBA" id="ARBA00022448"/>
    </source>
</evidence>
<proteinExistence type="inferred from homology"/>
<dbReference type="GO" id="GO:0015098">
    <property type="term" value="F:molybdate ion transmembrane transporter activity"/>
    <property type="evidence" value="ECO:0007669"/>
    <property type="project" value="UniProtKB-UniRule"/>
</dbReference>
<keyword evidence="3 9" id="KW-0813">Transport</keyword>
<evidence type="ECO:0000256" key="8">
    <source>
        <dbReference type="ARBA" id="ARBA00023136"/>
    </source>
</evidence>
<dbReference type="Pfam" id="PF00528">
    <property type="entry name" value="BPD_transp_1"/>
    <property type="match status" value="1"/>
</dbReference>
<gene>
    <name evidence="12" type="ORF">ABR75_00720</name>
</gene>
<comment type="function">
    <text evidence="10">Part of the binding-protein-dependent transport system for molybdenum; probably responsible for the translocation of the substrate across the membrane.</text>
</comment>
<accession>A0A0R2Q8B9</accession>
<protein>
    <recommendedName>
        <fullName evidence="10">Molybdenum transport system permease</fullName>
    </recommendedName>
</protein>
<evidence type="ECO:0000256" key="4">
    <source>
        <dbReference type="ARBA" id="ARBA00022475"/>
    </source>
</evidence>
<dbReference type="PANTHER" id="PTHR30183">
    <property type="entry name" value="MOLYBDENUM TRANSPORT SYSTEM PERMEASE PROTEIN MODB"/>
    <property type="match status" value="1"/>
</dbReference>
<dbReference type="CDD" id="cd06261">
    <property type="entry name" value="TM_PBP2"/>
    <property type="match status" value="1"/>
</dbReference>
<feature type="domain" description="ABC transmembrane type-1" evidence="11">
    <location>
        <begin position="56"/>
        <end position="260"/>
    </location>
</feature>
<dbReference type="NCBIfam" id="TIGR02141">
    <property type="entry name" value="modB_ABC"/>
    <property type="match status" value="1"/>
</dbReference>
<evidence type="ECO:0000256" key="6">
    <source>
        <dbReference type="ARBA" id="ARBA00022692"/>
    </source>
</evidence>
<organism evidence="12 13">
    <name type="scientific">Acidimicrobiia bacterium BACL6 MAG-120924-bin43</name>
    <dbReference type="NCBI Taxonomy" id="1655583"/>
    <lineage>
        <taxon>Bacteria</taxon>
        <taxon>Bacillati</taxon>
        <taxon>Actinomycetota</taxon>
        <taxon>Acidimicrobiia</taxon>
        <taxon>acIV cluster</taxon>
    </lineage>
</organism>
<evidence type="ECO:0000313" key="12">
    <source>
        <dbReference type="EMBL" id="KRO46484.1"/>
    </source>
</evidence>
<dbReference type="InterPro" id="IPR035906">
    <property type="entry name" value="MetI-like_sf"/>
</dbReference>
<dbReference type="InterPro" id="IPR000515">
    <property type="entry name" value="MetI-like"/>
</dbReference>
<evidence type="ECO:0000256" key="7">
    <source>
        <dbReference type="ARBA" id="ARBA00022989"/>
    </source>
</evidence>
<keyword evidence="4 10" id="KW-1003">Cell membrane</keyword>
<keyword evidence="6 9" id="KW-0812">Transmembrane</keyword>
<dbReference type="GO" id="GO:0005886">
    <property type="term" value="C:plasma membrane"/>
    <property type="evidence" value="ECO:0007669"/>
    <property type="project" value="UniProtKB-SubCell"/>
</dbReference>
<sequence>MIARERRVGTETPKFVLVGASLALLFLSLPLVGLLKRVAWSGVFASVTSGPASEALRLSLITSLFATAIALLLGLPLAWVLARIDFHGRSLVRALVMLPMVLPPVVGGVALLGAYGKSHGLIGGLLYDVFGLQLTFSPLGVVIAETFVALPFLVMAVESGLRSIDPRFEESAATMGSGPSERFWKVTLRLLAPSLIAGVAVAWARALGEFGATITFAGNIEGRTQTTPLAVYLLLESDPEAAYALSFVLLAVCVAVLVAMRGSWMGRRS</sequence>
<evidence type="ECO:0000256" key="5">
    <source>
        <dbReference type="ARBA" id="ARBA00022505"/>
    </source>
</evidence>
<evidence type="ECO:0000256" key="9">
    <source>
        <dbReference type="RuleBase" id="RU363032"/>
    </source>
</evidence>
<dbReference type="PROSITE" id="PS50928">
    <property type="entry name" value="ABC_TM1"/>
    <property type="match status" value="1"/>
</dbReference>
<dbReference type="EMBL" id="LIBJ01000284">
    <property type="protein sequence ID" value="KRO46484.1"/>
    <property type="molecule type" value="Genomic_DNA"/>
</dbReference>
<reference evidence="12 13" key="1">
    <citation type="submission" date="2015-10" db="EMBL/GenBank/DDBJ databases">
        <title>Metagenome-Assembled Genomes uncover a global brackish microbiome.</title>
        <authorList>
            <person name="Hugerth L.W."/>
            <person name="Larsson J."/>
            <person name="Alneberg J."/>
            <person name="Lindh M.V."/>
            <person name="Legrand C."/>
            <person name="Pinhassi J."/>
            <person name="Andersson A.F."/>
        </authorList>
    </citation>
    <scope>NUCLEOTIDE SEQUENCE [LARGE SCALE GENOMIC DNA]</scope>
    <source>
        <strain evidence="12">BACL6 MAG-120924-bin43</strain>
    </source>
</reference>
<evidence type="ECO:0000259" key="11">
    <source>
        <dbReference type="PROSITE" id="PS50928"/>
    </source>
</evidence>
<feature type="transmembrane region" description="Helical" evidence="9">
    <location>
        <begin position="15"/>
        <end position="35"/>
    </location>
</feature>
<dbReference type="SUPFAM" id="SSF161098">
    <property type="entry name" value="MetI-like"/>
    <property type="match status" value="1"/>
</dbReference>
<evidence type="ECO:0000256" key="1">
    <source>
        <dbReference type="ARBA" id="ARBA00004651"/>
    </source>
</evidence>
<comment type="similarity">
    <text evidence="2 10">Belongs to the binding-protein-dependent transport system permease family. CysTW subfamily.</text>
</comment>
<dbReference type="PANTHER" id="PTHR30183:SF3">
    <property type="entry name" value="MOLYBDENUM TRANSPORT SYSTEM PERMEASE PROTEIN MODB"/>
    <property type="match status" value="1"/>
</dbReference>
<dbReference type="InterPro" id="IPR006469">
    <property type="entry name" value="NifC_ABC_porter"/>
</dbReference>
<keyword evidence="7 9" id="KW-1133">Transmembrane helix</keyword>
<keyword evidence="8 9" id="KW-0472">Membrane</keyword>
<keyword evidence="5 10" id="KW-0500">Molybdenum</keyword>
<feature type="transmembrane region" description="Helical" evidence="9">
    <location>
        <begin position="94"/>
        <end position="116"/>
    </location>
</feature>
<dbReference type="Gene3D" id="1.10.3720.10">
    <property type="entry name" value="MetI-like"/>
    <property type="match status" value="1"/>
</dbReference>
<feature type="transmembrane region" description="Helical" evidence="9">
    <location>
        <begin position="136"/>
        <end position="157"/>
    </location>
</feature>
<evidence type="ECO:0000256" key="2">
    <source>
        <dbReference type="ARBA" id="ARBA00007069"/>
    </source>
</evidence>
<feature type="transmembrane region" description="Helical" evidence="9">
    <location>
        <begin position="55"/>
        <end position="82"/>
    </location>
</feature>
<dbReference type="Proteomes" id="UP000051017">
    <property type="component" value="Unassembled WGS sequence"/>
</dbReference>
<dbReference type="AlphaFoldDB" id="A0A0R2Q8B9"/>
<feature type="transmembrane region" description="Helical" evidence="9">
    <location>
        <begin position="186"/>
        <end position="206"/>
    </location>
</feature>
<feature type="transmembrane region" description="Helical" evidence="9">
    <location>
        <begin position="241"/>
        <end position="260"/>
    </location>
</feature>
<dbReference type="NCBIfam" id="TIGR01581">
    <property type="entry name" value="Mo_ABC_porter"/>
    <property type="match status" value="1"/>
</dbReference>
<comment type="subcellular location">
    <subcellularLocation>
        <location evidence="1 9">Cell membrane</location>
        <topology evidence="1 9">Multi-pass membrane protein</topology>
    </subcellularLocation>
</comment>